<name>A0A9P8Q2D2_WICPI</name>
<organism evidence="5 6">
    <name type="scientific">Wickerhamomyces pijperi</name>
    <name type="common">Yeast</name>
    <name type="synonym">Pichia pijperi</name>
    <dbReference type="NCBI Taxonomy" id="599730"/>
    <lineage>
        <taxon>Eukaryota</taxon>
        <taxon>Fungi</taxon>
        <taxon>Dikarya</taxon>
        <taxon>Ascomycota</taxon>
        <taxon>Saccharomycotina</taxon>
        <taxon>Saccharomycetes</taxon>
        <taxon>Phaffomycetales</taxon>
        <taxon>Wickerhamomycetaceae</taxon>
        <taxon>Wickerhamomyces</taxon>
    </lineage>
</organism>
<reference evidence="5" key="2">
    <citation type="submission" date="2021-01" db="EMBL/GenBank/DDBJ databases">
        <authorList>
            <person name="Schikora-Tamarit M.A."/>
        </authorList>
    </citation>
    <scope>NUCLEOTIDE SEQUENCE</scope>
    <source>
        <strain evidence="5">CBS2887</strain>
    </source>
</reference>
<dbReference type="Proteomes" id="UP000774326">
    <property type="component" value="Unassembled WGS sequence"/>
</dbReference>
<proteinExistence type="predicted"/>
<accession>A0A9P8Q2D2</accession>
<dbReference type="PANTHER" id="PTHR31956">
    <property type="entry name" value="NON-SPECIFIC PHOSPHOLIPASE C4-RELATED"/>
    <property type="match status" value="1"/>
</dbReference>
<gene>
    <name evidence="5" type="ORF">WICPIJ_007532</name>
</gene>
<dbReference type="GO" id="GO:0003993">
    <property type="term" value="F:acid phosphatase activity"/>
    <property type="evidence" value="ECO:0007669"/>
    <property type="project" value="UniProtKB-EC"/>
</dbReference>
<dbReference type="FunFam" id="3.40.720.10:FF:000043">
    <property type="entry name" value="Acid phosphatase PHOa"/>
    <property type="match status" value="1"/>
</dbReference>
<dbReference type="AlphaFoldDB" id="A0A9P8Q2D2"/>
<dbReference type="GO" id="GO:0009395">
    <property type="term" value="P:phospholipid catabolic process"/>
    <property type="evidence" value="ECO:0007669"/>
    <property type="project" value="TreeGrafter"/>
</dbReference>
<dbReference type="OrthoDB" id="5135119at2759"/>
<evidence type="ECO:0000313" key="5">
    <source>
        <dbReference type="EMBL" id="KAH3681509.1"/>
    </source>
</evidence>
<feature type="signal peptide" evidence="4">
    <location>
        <begin position="1"/>
        <end position="16"/>
    </location>
</feature>
<dbReference type="EMBL" id="JAEUBG010004405">
    <property type="protein sequence ID" value="KAH3681509.1"/>
    <property type="molecule type" value="Genomic_DNA"/>
</dbReference>
<comment type="catalytic activity">
    <reaction evidence="1">
        <text>a phosphate monoester + H2O = an alcohol + phosphate</text>
        <dbReference type="Rhea" id="RHEA:15017"/>
        <dbReference type="ChEBI" id="CHEBI:15377"/>
        <dbReference type="ChEBI" id="CHEBI:30879"/>
        <dbReference type="ChEBI" id="CHEBI:43474"/>
        <dbReference type="ChEBI" id="CHEBI:67140"/>
        <dbReference type="EC" id="3.1.3.2"/>
    </reaction>
</comment>
<dbReference type="PANTHER" id="PTHR31956:SF8">
    <property type="entry name" value="ACID PHOSPHATASE PHOA (AFU_ORTHOLOGUE AFUA_1G03570)"/>
    <property type="match status" value="1"/>
</dbReference>
<keyword evidence="6" id="KW-1185">Reference proteome</keyword>
<evidence type="ECO:0000313" key="6">
    <source>
        <dbReference type="Proteomes" id="UP000774326"/>
    </source>
</evidence>
<sequence length="454" mass="49152">MLSLKTLLPLAALASAATENLRTYSTYAPSASEIAVDAATASTAVTTSDVEGIFAKRIFVVWLENTDFDKAAESEGLSYLAQYGITLDNYWAVTHPSEPNYISAVGGDYFALDDDVFVTFPKNVSTIVDLLDEKNISWAEYQEHMPYTGFQGFNYSNQETFANDYVRKHNPLINYESVSQDADRLSHIKNFTQFEYDLANEQLPQWAFITPNMTNDAHDTTIEFSANWAKNFFGPLLSNEYFMNETLILLTFDESESYTDKNKVFALLFGGAVPESLHGTIDSTFYNHYSQIASVEANWDLDNLGRHDAAANVFELIAEAANITNDDVDTTYMVNNETYIGYLNDASQEFPAPNVNLKNKAGNPVLPAISSLWAEKYASQSSAGFFTATTTTISTGSIPEATTTASASGSASGSATASATASSSAAATKSSGAGNTVQVAGLTALFGFIAALAL</sequence>
<comment type="caution">
    <text evidence="5">The sequence shown here is derived from an EMBL/GenBank/DDBJ whole genome shotgun (WGS) entry which is preliminary data.</text>
</comment>
<dbReference type="Pfam" id="PF04185">
    <property type="entry name" value="Phosphoesterase"/>
    <property type="match status" value="1"/>
</dbReference>
<feature type="chain" id="PRO_5040282693" description="acid phosphatase" evidence="4">
    <location>
        <begin position="17"/>
        <end position="454"/>
    </location>
</feature>
<evidence type="ECO:0000256" key="4">
    <source>
        <dbReference type="SAM" id="SignalP"/>
    </source>
</evidence>
<evidence type="ECO:0000256" key="3">
    <source>
        <dbReference type="ARBA" id="ARBA00022801"/>
    </source>
</evidence>
<evidence type="ECO:0000256" key="1">
    <source>
        <dbReference type="ARBA" id="ARBA00000032"/>
    </source>
</evidence>
<evidence type="ECO:0000256" key="2">
    <source>
        <dbReference type="ARBA" id="ARBA00012646"/>
    </source>
</evidence>
<reference evidence="5" key="1">
    <citation type="journal article" date="2021" name="Open Biol.">
        <title>Shared evolutionary footprints suggest mitochondrial oxidative damage underlies multiple complex I losses in fungi.</title>
        <authorList>
            <person name="Schikora-Tamarit M.A."/>
            <person name="Marcet-Houben M."/>
            <person name="Nosek J."/>
            <person name="Gabaldon T."/>
        </authorList>
    </citation>
    <scope>NUCLEOTIDE SEQUENCE</scope>
    <source>
        <strain evidence="5">CBS2887</strain>
    </source>
</reference>
<protein>
    <recommendedName>
        <fullName evidence="2">acid phosphatase</fullName>
        <ecNumber evidence="2">3.1.3.2</ecNumber>
    </recommendedName>
</protein>
<dbReference type="InterPro" id="IPR007312">
    <property type="entry name" value="Phosphoesterase"/>
</dbReference>
<dbReference type="Gene3D" id="3.40.720.10">
    <property type="entry name" value="Alkaline Phosphatase, subunit A"/>
    <property type="match status" value="1"/>
</dbReference>
<keyword evidence="3" id="KW-0378">Hydrolase</keyword>
<dbReference type="InterPro" id="IPR017850">
    <property type="entry name" value="Alkaline_phosphatase_core_sf"/>
</dbReference>
<dbReference type="EC" id="3.1.3.2" evidence="2"/>
<keyword evidence="4" id="KW-0732">Signal</keyword>